<dbReference type="InterPro" id="IPR000719">
    <property type="entry name" value="Prot_kinase_dom"/>
</dbReference>
<dbReference type="CDD" id="cd14014">
    <property type="entry name" value="STKc_PknB_like"/>
    <property type="match status" value="1"/>
</dbReference>
<evidence type="ECO:0000256" key="8">
    <source>
        <dbReference type="PROSITE-ProRule" id="PRU10141"/>
    </source>
</evidence>
<dbReference type="AlphaFoldDB" id="A0A239H9A9"/>
<feature type="region of interest" description="Disordered" evidence="9">
    <location>
        <begin position="303"/>
        <end position="453"/>
    </location>
</feature>
<sequence length="1099" mass="118514">MIPEPGQRFGPYEILGRLGGGGMGLVFRAWDARLHREVAIKLLHDEFSMSGMRERFLREARAASALNHPNICTIFDIGDRDGDPYLVMELLEGETLKDRIMHKIIPVDEIVCYAREVAEALAAAHAKGIVHRDVKPANIFLVNKPNGKSQAKVLDFGLAKIESNARSGRGGRSLDLTTAGATVGTLAYMSPEQARGEVLDSRSDLFSLGVVMYEMATRQVPFKGTTSALVFVKLLNHPPEPVRDWNDSVPRELEKIIFKLLAKERTQRYQTATELEEALRKFSEKGTGGGWLRRATIPLVKAPDPIARERRQRQRLSEAPTENFDEKIYPDSPPRIPSRPEPPAARPRSGEEAFLRPVARVPRGSGSPAPLNQSGALPAIPGIPTGPVSPAAFQAQSAPPETAAAVESGEISGQATSWEQEPPALVPTDLDPTGRWPAAARESDSETTRTHYDDSGYLEPRRVKRTPPWVWAVAGIVGAGALVTGIVFAVHGGRFRPMMLTEKDTLILTSIENRTGDKALDGSVSEGLQMALRQSPYLALLTRDDYRSTLQQLGGDGSGLPGEVNPVMAHKVAERLGAKAYIYGTITGSGAPYTIHVEMQDTVSNETMATVEEHVPSQEQIATTIDRISDTLRSDAGEDSDSIARTHVPLSREATASMEALHAYTLGEAAARMGQPVEALAAYKQAATLDPKFVRANLRLTLIYRQQRAEVAAAEAARAALDGANAASERTRLIAQYTYEMNASGDYLRATAIIRQMLTTYPHDAEVLSDLARALRLQGHLSEALQAAQQAYAADPLSGDAYTQAEIALIGLDRYDAALQLDMQVQRLGGPRDGVSLIAAYLAGRQDLIDAAVAESQTKTKHFTLAWNHGLYLDNSGRIEAGTAFWRDRAATALEVPGLASSSSTLLSQGALNRALIGSCGEALSMAREAGAQPRGPIATFNIGMASALCGDTSTANAAIDALASGYPQSTSVNGYYIPDLKAALALGANDPEAALEALKSARQYDLISLTPYLRGRAHVALRQVQIGIVDFQTLLSHRGITFTVGSDVYPMAEIGVARAFADTGDHGNSASAYKSFLELWKNADPGQPLLSEAESRTR</sequence>
<feature type="binding site" evidence="8">
    <location>
        <position position="41"/>
    </location>
    <ligand>
        <name>ATP</name>
        <dbReference type="ChEBI" id="CHEBI:30616"/>
    </ligand>
</feature>
<dbReference type="OrthoDB" id="100931at2"/>
<keyword evidence="3" id="KW-0808">Transferase</keyword>
<evidence type="ECO:0000256" key="7">
    <source>
        <dbReference type="PROSITE-ProRule" id="PRU00339"/>
    </source>
</evidence>
<dbReference type="PROSITE" id="PS50005">
    <property type="entry name" value="TPR"/>
    <property type="match status" value="1"/>
</dbReference>
<dbReference type="PROSITE" id="PS50011">
    <property type="entry name" value="PROTEIN_KINASE_DOM"/>
    <property type="match status" value="1"/>
</dbReference>
<gene>
    <name evidence="11" type="ORF">SAMN05421770_102292</name>
</gene>
<keyword evidence="2 11" id="KW-0723">Serine/threonine-protein kinase</keyword>
<dbReference type="Pfam" id="PF00069">
    <property type="entry name" value="Pkinase"/>
    <property type="match status" value="1"/>
</dbReference>
<evidence type="ECO:0000256" key="5">
    <source>
        <dbReference type="ARBA" id="ARBA00022777"/>
    </source>
</evidence>
<accession>A0A239H9A9</accession>
<dbReference type="SUPFAM" id="SSF48452">
    <property type="entry name" value="TPR-like"/>
    <property type="match status" value="1"/>
</dbReference>
<dbReference type="InterPro" id="IPR008271">
    <property type="entry name" value="Ser/Thr_kinase_AS"/>
</dbReference>
<dbReference type="SMART" id="SM00220">
    <property type="entry name" value="S_TKc"/>
    <property type="match status" value="1"/>
</dbReference>
<dbReference type="PANTHER" id="PTHR43289:SF6">
    <property type="entry name" value="SERINE_THREONINE-PROTEIN KINASE NEKL-3"/>
    <property type="match status" value="1"/>
</dbReference>
<dbReference type="Pfam" id="PF14559">
    <property type="entry name" value="TPR_19"/>
    <property type="match status" value="1"/>
</dbReference>
<dbReference type="PROSITE" id="PS00107">
    <property type="entry name" value="PROTEIN_KINASE_ATP"/>
    <property type="match status" value="1"/>
</dbReference>
<dbReference type="Gene3D" id="1.10.510.10">
    <property type="entry name" value="Transferase(Phosphotransferase) domain 1"/>
    <property type="match status" value="1"/>
</dbReference>
<feature type="repeat" description="TPR" evidence="7">
    <location>
        <begin position="660"/>
        <end position="693"/>
    </location>
</feature>
<dbReference type="GO" id="GO:0005524">
    <property type="term" value="F:ATP binding"/>
    <property type="evidence" value="ECO:0007669"/>
    <property type="project" value="UniProtKB-UniRule"/>
</dbReference>
<feature type="compositionally biased region" description="Basic and acidic residues" evidence="9">
    <location>
        <begin position="441"/>
        <end position="453"/>
    </location>
</feature>
<keyword evidence="12" id="KW-1185">Reference proteome</keyword>
<dbReference type="FunFam" id="1.10.510.10:FF:000021">
    <property type="entry name" value="Serine/threonine protein kinase"/>
    <property type="match status" value="1"/>
</dbReference>
<dbReference type="InterPro" id="IPR019734">
    <property type="entry name" value="TPR_rpt"/>
</dbReference>
<dbReference type="SMART" id="SM00028">
    <property type="entry name" value="TPR"/>
    <property type="match status" value="2"/>
</dbReference>
<keyword evidence="5 11" id="KW-0418">Kinase</keyword>
<evidence type="ECO:0000259" key="10">
    <source>
        <dbReference type="PROSITE" id="PS50011"/>
    </source>
</evidence>
<evidence type="ECO:0000256" key="3">
    <source>
        <dbReference type="ARBA" id="ARBA00022679"/>
    </source>
</evidence>
<dbReference type="Gene3D" id="3.40.50.10610">
    <property type="entry name" value="ABC-type transport auxiliary lipoprotein component"/>
    <property type="match status" value="1"/>
</dbReference>
<dbReference type="EC" id="2.7.11.1" evidence="1"/>
<dbReference type="InterPro" id="IPR011990">
    <property type="entry name" value="TPR-like_helical_dom_sf"/>
</dbReference>
<keyword evidence="4 8" id="KW-0547">Nucleotide-binding</keyword>
<dbReference type="Pfam" id="PF13432">
    <property type="entry name" value="TPR_16"/>
    <property type="match status" value="1"/>
</dbReference>
<feature type="domain" description="Protein kinase" evidence="10">
    <location>
        <begin position="12"/>
        <end position="283"/>
    </location>
</feature>
<name>A0A239H9A9_9BACT</name>
<evidence type="ECO:0000256" key="6">
    <source>
        <dbReference type="ARBA" id="ARBA00022840"/>
    </source>
</evidence>
<evidence type="ECO:0000313" key="11">
    <source>
        <dbReference type="EMBL" id="SNS77947.1"/>
    </source>
</evidence>
<dbReference type="InterPro" id="IPR017441">
    <property type="entry name" value="Protein_kinase_ATP_BS"/>
</dbReference>
<evidence type="ECO:0000313" key="12">
    <source>
        <dbReference type="Proteomes" id="UP000198356"/>
    </source>
</evidence>
<organism evidence="11 12">
    <name type="scientific">Granulicella rosea</name>
    <dbReference type="NCBI Taxonomy" id="474952"/>
    <lineage>
        <taxon>Bacteria</taxon>
        <taxon>Pseudomonadati</taxon>
        <taxon>Acidobacteriota</taxon>
        <taxon>Terriglobia</taxon>
        <taxon>Terriglobales</taxon>
        <taxon>Acidobacteriaceae</taxon>
        <taxon>Granulicella</taxon>
    </lineage>
</organism>
<dbReference type="PANTHER" id="PTHR43289">
    <property type="entry name" value="MITOGEN-ACTIVATED PROTEIN KINASE KINASE KINASE 20-RELATED"/>
    <property type="match status" value="1"/>
</dbReference>
<dbReference type="Gene3D" id="3.30.200.20">
    <property type="entry name" value="Phosphorylase Kinase, domain 1"/>
    <property type="match status" value="1"/>
</dbReference>
<evidence type="ECO:0000256" key="9">
    <source>
        <dbReference type="SAM" id="MobiDB-lite"/>
    </source>
</evidence>
<dbReference type="Proteomes" id="UP000198356">
    <property type="component" value="Unassembled WGS sequence"/>
</dbReference>
<proteinExistence type="predicted"/>
<reference evidence="11 12" key="1">
    <citation type="submission" date="2017-06" db="EMBL/GenBank/DDBJ databases">
        <authorList>
            <person name="Kim H.J."/>
            <person name="Triplett B.A."/>
        </authorList>
    </citation>
    <scope>NUCLEOTIDE SEQUENCE [LARGE SCALE GENOMIC DNA]</scope>
    <source>
        <strain evidence="11 12">DSM 18704</strain>
    </source>
</reference>
<dbReference type="InterPro" id="IPR011009">
    <property type="entry name" value="Kinase-like_dom_sf"/>
</dbReference>
<dbReference type="SUPFAM" id="SSF56112">
    <property type="entry name" value="Protein kinase-like (PK-like)"/>
    <property type="match status" value="1"/>
</dbReference>
<evidence type="ECO:0000256" key="1">
    <source>
        <dbReference type="ARBA" id="ARBA00012513"/>
    </source>
</evidence>
<dbReference type="Gene3D" id="1.25.40.10">
    <property type="entry name" value="Tetratricopeptide repeat domain"/>
    <property type="match status" value="2"/>
</dbReference>
<keyword evidence="6 8" id="KW-0067">ATP-binding</keyword>
<dbReference type="EMBL" id="FZOU01000002">
    <property type="protein sequence ID" value="SNS77947.1"/>
    <property type="molecule type" value="Genomic_DNA"/>
</dbReference>
<evidence type="ECO:0000256" key="4">
    <source>
        <dbReference type="ARBA" id="ARBA00022741"/>
    </source>
</evidence>
<keyword evidence="7" id="KW-0802">TPR repeat</keyword>
<dbReference type="RefSeq" id="WP_089407794.1">
    <property type="nucleotide sequence ID" value="NZ_FZOU01000002.1"/>
</dbReference>
<evidence type="ECO:0000256" key="2">
    <source>
        <dbReference type="ARBA" id="ARBA00022527"/>
    </source>
</evidence>
<feature type="compositionally biased region" description="Low complexity" evidence="9">
    <location>
        <begin position="388"/>
        <end position="400"/>
    </location>
</feature>
<protein>
    <recommendedName>
        <fullName evidence="1">non-specific serine/threonine protein kinase</fullName>
        <ecNumber evidence="1">2.7.11.1</ecNumber>
    </recommendedName>
</protein>
<dbReference type="GO" id="GO:0004674">
    <property type="term" value="F:protein serine/threonine kinase activity"/>
    <property type="evidence" value="ECO:0007669"/>
    <property type="project" value="UniProtKB-KW"/>
</dbReference>
<dbReference type="PROSITE" id="PS00108">
    <property type="entry name" value="PROTEIN_KINASE_ST"/>
    <property type="match status" value="1"/>
</dbReference>
<feature type="compositionally biased region" description="Pro residues" evidence="9">
    <location>
        <begin position="331"/>
        <end position="345"/>
    </location>
</feature>